<gene>
    <name evidence="2" type="ORF">L227DRAFT_224134</name>
</gene>
<sequence length="152" mass="16836">MSHLRTRGDGESSSPFHATPFPLALFLPGSPLSVLSAVYDSLATQCGFVLPHCPSVCMTNRAPKTAFSESGLKFARTASDGVGREYSTTHLPVFCVLRPYWMSRDQNGSIDRGCVLRPCFRTHCWMPSSENGTKKEPKNCREHRTRTLSAKL</sequence>
<accession>A0A5C2S810</accession>
<protein>
    <submittedName>
        <fullName evidence="2">Uncharacterized protein</fullName>
    </submittedName>
</protein>
<feature type="region of interest" description="Disordered" evidence="1">
    <location>
        <begin position="129"/>
        <end position="152"/>
    </location>
</feature>
<reference evidence="2" key="1">
    <citation type="journal article" date="2018" name="Genome Biol. Evol.">
        <title>Genomics and development of Lentinus tigrinus, a white-rot wood-decaying mushroom with dimorphic fruiting bodies.</title>
        <authorList>
            <person name="Wu B."/>
            <person name="Xu Z."/>
            <person name="Knudson A."/>
            <person name="Carlson A."/>
            <person name="Chen N."/>
            <person name="Kovaka S."/>
            <person name="LaButti K."/>
            <person name="Lipzen A."/>
            <person name="Pennachio C."/>
            <person name="Riley R."/>
            <person name="Schakwitz W."/>
            <person name="Umezawa K."/>
            <person name="Ohm R.A."/>
            <person name="Grigoriev I.V."/>
            <person name="Nagy L.G."/>
            <person name="Gibbons J."/>
            <person name="Hibbett D."/>
        </authorList>
    </citation>
    <scope>NUCLEOTIDE SEQUENCE [LARGE SCALE GENOMIC DNA]</scope>
    <source>
        <strain evidence="2">ALCF2SS1-6</strain>
    </source>
</reference>
<keyword evidence="3" id="KW-1185">Reference proteome</keyword>
<organism evidence="2 3">
    <name type="scientific">Lentinus tigrinus ALCF2SS1-6</name>
    <dbReference type="NCBI Taxonomy" id="1328759"/>
    <lineage>
        <taxon>Eukaryota</taxon>
        <taxon>Fungi</taxon>
        <taxon>Dikarya</taxon>
        <taxon>Basidiomycota</taxon>
        <taxon>Agaricomycotina</taxon>
        <taxon>Agaricomycetes</taxon>
        <taxon>Polyporales</taxon>
        <taxon>Polyporaceae</taxon>
        <taxon>Lentinus</taxon>
    </lineage>
</organism>
<proteinExistence type="predicted"/>
<evidence type="ECO:0000256" key="1">
    <source>
        <dbReference type="SAM" id="MobiDB-lite"/>
    </source>
</evidence>
<name>A0A5C2S810_9APHY</name>
<evidence type="ECO:0000313" key="3">
    <source>
        <dbReference type="Proteomes" id="UP000313359"/>
    </source>
</evidence>
<evidence type="ECO:0000313" key="2">
    <source>
        <dbReference type="EMBL" id="RPD57476.1"/>
    </source>
</evidence>
<feature type="compositionally biased region" description="Basic and acidic residues" evidence="1">
    <location>
        <begin position="132"/>
        <end position="142"/>
    </location>
</feature>
<dbReference type="EMBL" id="ML122280">
    <property type="protein sequence ID" value="RPD57476.1"/>
    <property type="molecule type" value="Genomic_DNA"/>
</dbReference>
<dbReference type="AlphaFoldDB" id="A0A5C2S810"/>
<dbReference type="Proteomes" id="UP000313359">
    <property type="component" value="Unassembled WGS sequence"/>
</dbReference>